<dbReference type="AlphaFoldDB" id="A0A382PRF8"/>
<accession>A0A382PRF8</accession>
<organism evidence="4">
    <name type="scientific">marine metagenome</name>
    <dbReference type="NCBI Taxonomy" id="408172"/>
    <lineage>
        <taxon>unclassified sequences</taxon>
        <taxon>metagenomes</taxon>
        <taxon>ecological metagenomes</taxon>
    </lineage>
</organism>
<dbReference type="Pfam" id="PF01408">
    <property type="entry name" value="GFO_IDH_MocA"/>
    <property type="match status" value="1"/>
</dbReference>
<dbReference type="GO" id="GO:0000166">
    <property type="term" value="F:nucleotide binding"/>
    <property type="evidence" value="ECO:0007669"/>
    <property type="project" value="InterPro"/>
</dbReference>
<keyword evidence="1" id="KW-0560">Oxidoreductase</keyword>
<evidence type="ECO:0000256" key="1">
    <source>
        <dbReference type="ARBA" id="ARBA00023002"/>
    </source>
</evidence>
<evidence type="ECO:0000256" key="2">
    <source>
        <dbReference type="SAM" id="MobiDB-lite"/>
    </source>
</evidence>
<evidence type="ECO:0000313" key="4">
    <source>
        <dbReference type="EMBL" id="SVC75245.1"/>
    </source>
</evidence>
<dbReference type="PANTHER" id="PTHR43818:SF11">
    <property type="entry name" value="BCDNA.GH03377"/>
    <property type="match status" value="1"/>
</dbReference>
<feature type="non-terminal residue" evidence="4">
    <location>
        <position position="234"/>
    </location>
</feature>
<feature type="domain" description="Gfo/Idh/MocA-like oxidoreductase N-terminal" evidence="3">
    <location>
        <begin position="97"/>
        <end position="214"/>
    </location>
</feature>
<dbReference type="EMBL" id="UINC01108844">
    <property type="protein sequence ID" value="SVC75245.1"/>
    <property type="molecule type" value="Genomic_DNA"/>
</dbReference>
<dbReference type="PANTHER" id="PTHR43818">
    <property type="entry name" value="BCDNA.GH03377"/>
    <property type="match status" value="1"/>
</dbReference>
<name>A0A382PRF8_9ZZZZ</name>
<dbReference type="Gene3D" id="3.40.50.720">
    <property type="entry name" value="NAD(P)-binding Rossmann-like Domain"/>
    <property type="match status" value="1"/>
</dbReference>
<protein>
    <recommendedName>
        <fullName evidence="3">Gfo/Idh/MocA-like oxidoreductase N-terminal domain-containing protein</fullName>
    </recommendedName>
</protein>
<dbReference type="SUPFAM" id="SSF51735">
    <property type="entry name" value="NAD(P)-binding Rossmann-fold domains"/>
    <property type="match status" value="1"/>
</dbReference>
<feature type="region of interest" description="Disordered" evidence="2">
    <location>
        <begin position="66"/>
        <end position="85"/>
    </location>
</feature>
<gene>
    <name evidence="4" type="ORF">METZ01_LOCUS328099</name>
</gene>
<dbReference type="GO" id="GO:0016491">
    <property type="term" value="F:oxidoreductase activity"/>
    <property type="evidence" value="ECO:0007669"/>
    <property type="project" value="UniProtKB-KW"/>
</dbReference>
<dbReference type="InterPro" id="IPR050463">
    <property type="entry name" value="Gfo/Idh/MocA_oxidrdct_glycsds"/>
</dbReference>
<proteinExistence type="predicted"/>
<dbReference type="InterPro" id="IPR036291">
    <property type="entry name" value="NAD(P)-bd_dom_sf"/>
</dbReference>
<dbReference type="InterPro" id="IPR000683">
    <property type="entry name" value="Gfo/Idh/MocA-like_OxRdtase_N"/>
</dbReference>
<sequence length="234" mass="25086">MSVGWLALILLAACGGNQSTKVDAPGTSAVTDSMIVTSYEIDDSRSFRTEHPNTFVDLICKGQNDLRTEKRKGPPKNGGPSHMVDEARMEPTGKPLGIAFFGAGDVSGLHADGVHKCPDAHLVGLWNRTPELGREKAATFGCRTYETPELLLADPAVDAVSILTNLETHLEFASMALKAGKHVLVEKPVGVSVGEIESMRDLAKRSGLVCMPGHNFIHEDSIIRSKELIDGGDL</sequence>
<reference evidence="4" key="1">
    <citation type="submission" date="2018-05" db="EMBL/GenBank/DDBJ databases">
        <authorList>
            <person name="Lanie J.A."/>
            <person name="Ng W.-L."/>
            <person name="Kazmierczak K.M."/>
            <person name="Andrzejewski T.M."/>
            <person name="Davidsen T.M."/>
            <person name="Wayne K.J."/>
            <person name="Tettelin H."/>
            <person name="Glass J.I."/>
            <person name="Rusch D."/>
            <person name="Podicherti R."/>
            <person name="Tsui H.-C.T."/>
            <person name="Winkler M.E."/>
        </authorList>
    </citation>
    <scope>NUCLEOTIDE SEQUENCE</scope>
</reference>
<evidence type="ECO:0000259" key="3">
    <source>
        <dbReference type="Pfam" id="PF01408"/>
    </source>
</evidence>